<sequence>MSAPTMNADLAERSSSPFNSVCCSSTSSAAPRLATVLVSSLLIGLVR</sequence>
<protein>
    <submittedName>
        <fullName evidence="1">Uncharacterized protein</fullName>
    </submittedName>
</protein>
<dbReference type="AlphaFoldDB" id="A0A4U9WM46"/>
<reference evidence="1" key="1">
    <citation type="submission" date="2019-05" db="EMBL/GenBank/DDBJ databases">
        <authorList>
            <consortium name="Pathogen Informatics"/>
        </authorList>
    </citation>
    <scope>NUCLEOTIDE SEQUENCE [LARGE SCALE GENOMIC DNA]</scope>
    <source>
        <strain evidence="1">NCTC12965</strain>
    </source>
</reference>
<organism evidence="1">
    <name type="scientific">Serratia fonticola</name>
    <dbReference type="NCBI Taxonomy" id="47917"/>
    <lineage>
        <taxon>Bacteria</taxon>
        <taxon>Pseudomonadati</taxon>
        <taxon>Pseudomonadota</taxon>
        <taxon>Gammaproteobacteria</taxon>
        <taxon>Enterobacterales</taxon>
        <taxon>Yersiniaceae</taxon>
        <taxon>Serratia</taxon>
    </lineage>
</organism>
<name>A0A4U9WM46_SERFO</name>
<accession>A0A4U9WM46</accession>
<evidence type="ECO:0000313" key="1">
    <source>
        <dbReference type="EMBL" id="VTR60541.1"/>
    </source>
</evidence>
<dbReference type="EMBL" id="CABEEZ010000165">
    <property type="protein sequence ID" value="VTR60541.1"/>
    <property type="molecule type" value="Genomic_DNA"/>
</dbReference>
<proteinExistence type="predicted"/>
<gene>
    <name evidence="1" type="ORF">NCTC12965_08512</name>
</gene>